<organism evidence="15 16">
    <name type="scientific">Panicum virgatum</name>
    <name type="common">Blackwell switchgrass</name>
    <dbReference type="NCBI Taxonomy" id="38727"/>
    <lineage>
        <taxon>Eukaryota</taxon>
        <taxon>Viridiplantae</taxon>
        <taxon>Streptophyta</taxon>
        <taxon>Embryophyta</taxon>
        <taxon>Tracheophyta</taxon>
        <taxon>Spermatophyta</taxon>
        <taxon>Magnoliopsida</taxon>
        <taxon>Liliopsida</taxon>
        <taxon>Poales</taxon>
        <taxon>Poaceae</taxon>
        <taxon>PACMAD clade</taxon>
        <taxon>Panicoideae</taxon>
        <taxon>Panicodae</taxon>
        <taxon>Paniceae</taxon>
        <taxon>Panicinae</taxon>
        <taxon>Panicum</taxon>
        <taxon>Panicum sect. Hiantes</taxon>
    </lineage>
</organism>
<keyword evidence="8" id="KW-1278">Translocase</keyword>
<dbReference type="FunFam" id="1.20.1560.10:FF:000002">
    <property type="entry name" value="ABC transporter C family member 5"/>
    <property type="match status" value="1"/>
</dbReference>
<dbReference type="InterPro" id="IPR036640">
    <property type="entry name" value="ABC1_TM_sf"/>
</dbReference>
<sequence>MALPWWLATTACAPPSGSLGGWLPFLILSPCPQRALLGAVDLVFLAASLVVAARRPRSVKSGAAAAPEREPLLQERKPSPPLLRHALALALAASAVFAAASVVLLALALALLPGTSWRAVELAFLAVHAVAHGVAAWTAASAVRRAGGDAPAAAAPPAHLIRVFWLATAVGAALFSASAAVRSADGSLVFPDDVLAFAGFLVSLPLAYVAVTGFTGRAAGAGDGESDRNGAEALAAPYAAASFLSRATFSWINPLISKGYEAKTLAADDVPGVSAGHRAEASYALFMSNWPAQGSRHPMAVALWLSFWPQFVLTAALGLANIAAMYVGPSLIDRFVEFIRRGGTPWEGLRLVLILLAGKTVQTLASHHYNFQGQLLGMRIRGALQTALYRKSLRLSTGARRAHGTGAMVNYMQVDASTVSSAMHGLHGLWQMPLQIVVALLLLYTYLGVAVLLTLAVIAAAIVITAFANKLSLDYQIKFVAARDSRIKALTEILNHIRVIKLQAWEETFGGRVRERRQDELGWLVKFTLFLCANNVVFSSCPLAMTVLVFATYLASGGVLDAGKVFTATSLFSMLNSPMRDFPQTIVSSLQAFVSLGRLNNFLSETEIDGTAVDRVESADAGPVAVKVQGGVFAWDVPVSEANNGEPGQGEEAKMETVLKGIHVEVRKGELVAVVGMVGSGKSSLLSCIMGEMHKLSGKVSIYGSTAFVGQTAWIRNGTIQENILFGNMMHPERYSEVIRACCLEKDLEMMDFGDQTEIGERGINLSGGQKQRIQLARAVYQDCDIYLLDDIFSAVDAHTGSAIFTDCLKGILQNKTIILVTHQVDFLQNVDTVFVMKEGQVIKSGTYHELIESCSEFSDLVAAHHSSMETAEEQGCLVQNTGTSLDTKSRNENDEMTAIAQSKETNSSKLIQEEERESGRVSWHVYKLYMTEAWGWQGVLVLLAVTLLSEGFSMASNYWLSYETSGGAIFNTSLFLGVYVSIVAATIVFGMINNLVVTFSGLKSAQAFFNKMFDSVLRAPMSFFDTTPSGRILNRASSDQLKIDIVLVFYIGFATSLCISVITSVALTCQVAWPSVIAVLPLLFLNIWYRNHYITTSRELTRLQGVTEAPVIDHLTETFLGAPTVRCFRKEDEFYQTNLDRINLNLRMSFHNYAANEWLGFRLELIGTLFLSITAFLMISLPSNFIKKEFVGMSLSYGLSLNSLVYYMILISCMVENDMVAVERVHQFSTLPSEAAWEVADCLPSPNWPSRGDIDLKDLKVRYRQNTPLILKGITVSIKSGEKIGVVGRTGSGKSTLVQALFRIVEPAEGRIIIDSVDICTLGLHDLRSRFGVIPQEPVLFEGTVRSNIDPTGQYSEAEIWQALERCQLKDIVASKPEKLDALVADMGENWSVGQKQLLCFGRVILKHSRILFMDEATASVDLQTDATIQRIIREDFADCTVISIAHRIPTVMDSDKVLVLDAGLVREFDAPSKLMARPSLFGAMVQEHANRSSSM</sequence>
<evidence type="ECO:0000256" key="7">
    <source>
        <dbReference type="ARBA" id="ARBA00022840"/>
    </source>
</evidence>
<dbReference type="InterPro" id="IPR050173">
    <property type="entry name" value="ABC_transporter_C-like"/>
</dbReference>
<dbReference type="PROSITE" id="PS50893">
    <property type="entry name" value="ABC_TRANSPORTER_2"/>
    <property type="match status" value="2"/>
</dbReference>
<comment type="similarity">
    <text evidence="2">Belongs to the ABC transporter superfamily. ABCC family. Conjugate transporter (TC 3.A.1.208) subfamily.</text>
</comment>
<feature type="transmembrane region" description="Helical" evidence="12">
    <location>
        <begin position="1166"/>
        <end position="1184"/>
    </location>
</feature>
<dbReference type="PROSITE" id="PS50929">
    <property type="entry name" value="ABC_TM1F"/>
    <property type="match status" value="2"/>
</dbReference>
<dbReference type="CDD" id="cd18580">
    <property type="entry name" value="ABC_6TM_ABCC_D2"/>
    <property type="match status" value="1"/>
</dbReference>
<feature type="transmembrane region" description="Helical" evidence="12">
    <location>
        <begin position="934"/>
        <end position="955"/>
    </location>
</feature>
<dbReference type="PANTHER" id="PTHR24223:SF230">
    <property type="entry name" value="OS04G0209300 PROTEIN"/>
    <property type="match status" value="1"/>
</dbReference>
<evidence type="ECO:0000259" key="14">
    <source>
        <dbReference type="PROSITE" id="PS50929"/>
    </source>
</evidence>
<evidence type="ECO:0000256" key="10">
    <source>
        <dbReference type="ARBA" id="ARBA00023136"/>
    </source>
</evidence>
<dbReference type="PANTHER" id="PTHR24223">
    <property type="entry name" value="ATP-BINDING CASSETTE SUB-FAMILY C"/>
    <property type="match status" value="1"/>
</dbReference>
<dbReference type="GO" id="GO:0140359">
    <property type="term" value="F:ABC-type transporter activity"/>
    <property type="evidence" value="ECO:0007669"/>
    <property type="project" value="InterPro"/>
</dbReference>
<protein>
    <submittedName>
        <fullName evidence="15">Uncharacterized protein</fullName>
    </submittedName>
</protein>
<dbReference type="InterPro" id="IPR044726">
    <property type="entry name" value="ABCC_6TM_D2"/>
</dbReference>
<evidence type="ECO:0000256" key="8">
    <source>
        <dbReference type="ARBA" id="ARBA00022967"/>
    </source>
</evidence>
<dbReference type="SUPFAM" id="SSF90123">
    <property type="entry name" value="ABC transporter transmembrane region"/>
    <property type="match status" value="2"/>
</dbReference>
<dbReference type="GO" id="GO:0016020">
    <property type="term" value="C:membrane"/>
    <property type="evidence" value="ECO:0007669"/>
    <property type="project" value="UniProtKB-SubCell"/>
</dbReference>
<feature type="transmembrane region" description="Helical" evidence="12">
    <location>
        <begin position="1046"/>
        <end position="1066"/>
    </location>
</feature>
<evidence type="ECO:0000256" key="9">
    <source>
        <dbReference type="ARBA" id="ARBA00022989"/>
    </source>
</evidence>
<comment type="caution">
    <text evidence="15">The sequence shown here is derived from an EMBL/GenBank/DDBJ whole genome shotgun (WGS) entry which is preliminary data.</text>
</comment>
<keyword evidence="9 12" id="KW-1133">Transmembrane helix</keyword>
<feature type="transmembrane region" description="Helical" evidence="12">
    <location>
        <begin position="163"/>
        <end position="182"/>
    </location>
</feature>
<dbReference type="CDD" id="cd18579">
    <property type="entry name" value="ABC_6TM_ABCC_D1"/>
    <property type="match status" value="1"/>
</dbReference>
<dbReference type="Pfam" id="PF00664">
    <property type="entry name" value="ABC_membrane"/>
    <property type="match status" value="2"/>
</dbReference>
<dbReference type="Proteomes" id="UP000823388">
    <property type="component" value="Chromosome 7K"/>
</dbReference>
<feature type="transmembrane region" description="Helical" evidence="12">
    <location>
        <begin position="1072"/>
        <end position="1090"/>
    </location>
</feature>
<feature type="transmembrane region" description="Helical" evidence="12">
    <location>
        <begin position="301"/>
        <end position="327"/>
    </location>
</feature>
<feature type="domain" description="ABC transporter" evidence="13">
    <location>
        <begin position="1255"/>
        <end position="1489"/>
    </location>
</feature>
<keyword evidence="3" id="KW-0813">Transport</keyword>
<dbReference type="Pfam" id="PF00005">
    <property type="entry name" value="ABC_tran"/>
    <property type="match status" value="2"/>
</dbReference>
<evidence type="ECO:0000256" key="4">
    <source>
        <dbReference type="ARBA" id="ARBA00022692"/>
    </source>
</evidence>
<dbReference type="EMBL" id="CM029049">
    <property type="protein sequence ID" value="KAG2570954.1"/>
    <property type="molecule type" value="Genomic_DNA"/>
</dbReference>
<dbReference type="InterPro" id="IPR027417">
    <property type="entry name" value="P-loop_NTPase"/>
</dbReference>
<proteinExistence type="inferred from homology"/>
<evidence type="ECO:0000256" key="5">
    <source>
        <dbReference type="ARBA" id="ARBA00022737"/>
    </source>
</evidence>
<dbReference type="SMART" id="SM00382">
    <property type="entry name" value="AAA"/>
    <property type="match status" value="2"/>
</dbReference>
<dbReference type="FunFam" id="1.20.1560.10:FF:000003">
    <property type="entry name" value="ABC transporter C family member 10"/>
    <property type="match status" value="1"/>
</dbReference>
<evidence type="ECO:0000256" key="11">
    <source>
        <dbReference type="ARBA" id="ARBA00057614"/>
    </source>
</evidence>
<feature type="domain" description="ABC transmembrane type-1" evidence="14">
    <location>
        <begin position="937"/>
        <end position="1182"/>
    </location>
</feature>
<dbReference type="FunFam" id="3.40.50.300:FF:000508">
    <property type="entry name" value="ABC transporter C family member 5"/>
    <property type="match status" value="1"/>
</dbReference>
<evidence type="ECO:0000256" key="12">
    <source>
        <dbReference type="SAM" id="Phobius"/>
    </source>
</evidence>
<dbReference type="InterPro" id="IPR044746">
    <property type="entry name" value="ABCC_6TM_D1"/>
</dbReference>
<comment type="subcellular location">
    <subcellularLocation>
        <location evidence="1">Membrane</location>
        <topology evidence="1">Multi-pass membrane protein</topology>
    </subcellularLocation>
</comment>
<feature type="domain" description="ABC transmembrane type-1" evidence="14">
    <location>
        <begin position="312"/>
        <end position="591"/>
    </location>
</feature>
<dbReference type="InterPro" id="IPR011527">
    <property type="entry name" value="ABC1_TM_dom"/>
</dbReference>
<evidence type="ECO:0000313" key="16">
    <source>
        <dbReference type="Proteomes" id="UP000823388"/>
    </source>
</evidence>
<dbReference type="PROSITE" id="PS00211">
    <property type="entry name" value="ABC_TRANSPORTER_1"/>
    <property type="match status" value="1"/>
</dbReference>
<gene>
    <name evidence="15" type="ORF">PVAP13_7KG027300</name>
</gene>
<comment type="function">
    <text evidence="11">ABC transporter that may affect phytic acid transport and compartmentalization. May function directly or indirectly in removing phytic acid from the cytosol or in vesicle trafficking. Required for phytic acid accumulation in developing seeds. Phytic acid is the primary storage form of phosphorus in cereal grains and other plant seeds.</text>
</comment>
<evidence type="ECO:0000256" key="3">
    <source>
        <dbReference type="ARBA" id="ARBA00022448"/>
    </source>
</evidence>
<dbReference type="Gene3D" id="1.20.1560.10">
    <property type="entry name" value="ABC transporter type 1, transmembrane domain"/>
    <property type="match status" value="2"/>
</dbReference>
<dbReference type="GO" id="GO:0005524">
    <property type="term" value="F:ATP binding"/>
    <property type="evidence" value="ECO:0007669"/>
    <property type="project" value="UniProtKB-KW"/>
</dbReference>
<dbReference type="SUPFAM" id="SSF52540">
    <property type="entry name" value="P-loop containing nucleoside triphosphate hydrolases"/>
    <property type="match status" value="2"/>
</dbReference>
<evidence type="ECO:0000256" key="6">
    <source>
        <dbReference type="ARBA" id="ARBA00022741"/>
    </source>
</evidence>
<keyword evidence="6" id="KW-0547">Nucleotide-binding</keyword>
<keyword evidence="16" id="KW-1185">Reference proteome</keyword>
<dbReference type="Gene3D" id="3.40.50.300">
    <property type="entry name" value="P-loop containing nucleotide triphosphate hydrolases"/>
    <property type="match status" value="2"/>
</dbReference>
<evidence type="ECO:0000313" key="15">
    <source>
        <dbReference type="EMBL" id="KAG2570954.1"/>
    </source>
</evidence>
<dbReference type="InterPro" id="IPR003439">
    <property type="entry name" value="ABC_transporter-like_ATP-bd"/>
</dbReference>
<keyword evidence="4 12" id="KW-0812">Transmembrane</keyword>
<evidence type="ECO:0000259" key="13">
    <source>
        <dbReference type="PROSITE" id="PS50893"/>
    </source>
</evidence>
<feature type="transmembrane region" description="Helical" evidence="12">
    <location>
        <begin position="436"/>
        <end position="468"/>
    </location>
</feature>
<feature type="domain" description="ABC transporter" evidence="13">
    <location>
        <begin position="632"/>
        <end position="864"/>
    </location>
</feature>
<feature type="transmembrane region" description="Helical" evidence="12">
    <location>
        <begin position="194"/>
        <end position="211"/>
    </location>
</feature>
<dbReference type="OrthoDB" id="6500128at2759"/>
<feature type="transmembrane region" description="Helical" evidence="12">
    <location>
        <begin position="36"/>
        <end position="53"/>
    </location>
</feature>
<dbReference type="CDD" id="cd03244">
    <property type="entry name" value="ABCC_MRP_domain2"/>
    <property type="match status" value="1"/>
</dbReference>
<accession>A0A8T0QKU7</accession>
<reference evidence="15" key="1">
    <citation type="submission" date="2020-05" db="EMBL/GenBank/DDBJ databases">
        <title>WGS assembly of Panicum virgatum.</title>
        <authorList>
            <person name="Lovell J.T."/>
            <person name="Jenkins J."/>
            <person name="Shu S."/>
            <person name="Juenger T.E."/>
            <person name="Schmutz J."/>
        </authorList>
    </citation>
    <scope>NUCLEOTIDE SEQUENCE</scope>
    <source>
        <strain evidence="15">AP13</strain>
    </source>
</reference>
<feature type="transmembrane region" description="Helical" evidence="12">
    <location>
        <begin position="975"/>
        <end position="1003"/>
    </location>
</feature>
<keyword evidence="5" id="KW-0677">Repeat</keyword>
<dbReference type="InterPro" id="IPR017871">
    <property type="entry name" value="ABC_transporter-like_CS"/>
</dbReference>
<dbReference type="GO" id="GO:0016887">
    <property type="term" value="F:ATP hydrolysis activity"/>
    <property type="evidence" value="ECO:0007669"/>
    <property type="project" value="InterPro"/>
</dbReference>
<keyword evidence="7" id="KW-0067">ATP-binding</keyword>
<dbReference type="FunFam" id="3.40.50.300:FF:000169">
    <property type="entry name" value="ABC transporter C family member 3"/>
    <property type="match status" value="1"/>
</dbReference>
<evidence type="ECO:0000256" key="1">
    <source>
        <dbReference type="ARBA" id="ARBA00004141"/>
    </source>
</evidence>
<feature type="transmembrane region" description="Helical" evidence="12">
    <location>
        <begin position="86"/>
        <end position="110"/>
    </location>
</feature>
<name>A0A8T0QKU7_PANVG</name>
<dbReference type="InterPro" id="IPR003593">
    <property type="entry name" value="AAA+_ATPase"/>
</dbReference>
<feature type="transmembrane region" description="Helical" evidence="12">
    <location>
        <begin position="1196"/>
        <end position="1216"/>
    </location>
</feature>
<keyword evidence="10 12" id="KW-0472">Membrane</keyword>
<evidence type="ECO:0000256" key="2">
    <source>
        <dbReference type="ARBA" id="ARBA00009726"/>
    </source>
</evidence>
<dbReference type="CDD" id="cd03250">
    <property type="entry name" value="ABCC_MRP_domain1"/>
    <property type="match status" value="1"/>
</dbReference>
<feature type="transmembrane region" description="Helical" evidence="12">
    <location>
        <begin position="122"/>
        <end position="143"/>
    </location>
</feature>